<keyword evidence="1" id="KW-0472">Membrane</keyword>
<evidence type="ECO:0000313" key="3">
    <source>
        <dbReference type="Proteomes" id="UP000015105"/>
    </source>
</evidence>
<keyword evidence="1" id="KW-1133">Transmembrane helix</keyword>
<evidence type="ECO:0000256" key="1">
    <source>
        <dbReference type="SAM" id="Phobius"/>
    </source>
</evidence>
<accession>A0A453RP32</accession>
<reference evidence="2" key="3">
    <citation type="journal article" date="2017" name="Nature">
        <title>Genome sequence of the progenitor of the wheat D genome Aegilops tauschii.</title>
        <authorList>
            <person name="Luo M.C."/>
            <person name="Gu Y.Q."/>
            <person name="Puiu D."/>
            <person name="Wang H."/>
            <person name="Twardziok S.O."/>
            <person name="Deal K.R."/>
            <person name="Huo N."/>
            <person name="Zhu T."/>
            <person name="Wang L."/>
            <person name="Wang Y."/>
            <person name="McGuire P.E."/>
            <person name="Liu S."/>
            <person name="Long H."/>
            <person name="Ramasamy R.K."/>
            <person name="Rodriguez J.C."/>
            <person name="Van S.L."/>
            <person name="Yuan L."/>
            <person name="Wang Z."/>
            <person name="Xia Z."/>
            <person name="Xiao L."/>
            <person name="Anderson O.D."/>
            <person name="Ouyang S."/>
            <person name="Liang Y."/>
            <person name="Zimin A.V."/>
            <person name="Pertea G."/>
            <person name="Qi P."/>
            <person name="Bennetzen J.L."/>
            <person name="Dai X."/>
            <person name="Dawson M.W."/>
            <person name="Muller H.G."/>
            <person name="Kugler K."/>
            <person name="Rivarola-Duarte L."/>
            <person name="Spannagl M."/>
            <person name="Mayer K.F.X."/>
            <person name="Lu F.H."/>
            <person name="Bevan M.W."/>
            <person name="Leroy P."/>
            <person name="Li P."/>
            <person name="You F.M."/>
            <person name="Sun Q."/>
            <person name="Liu Z."/>
            <person name="Lyons E."/>
            <person name="Wicker T."/>
            <person name="Salzberg S.L."/>
            <person name="Devos K.M."/>
            <person name="Dvorak J."/>
        </authorList>
    </citation>
    <scope>NUCLEOTIDE SEQUENCE [LARGE SCALE GENOMIC DNA]</scope>
    <source>
        <strain evidence="2">cv. AL8/78</strain>
    </source>
</reference>
<reference evidence="2" key="5">
    <citation type="journal article" date="2021" name="G3 (Bethesda)">
        <title>Aegilops tauschii genome assembly Aet v5.0 features greater sequence contiguity and improved annotation.</title>
        <authorList>
            <person name="Wang L."/>
            <person name="Zhu T."/>
            <person name="Rodriguez J.C."/>
            <person name="Deal K.R."/>
            <person name="Dubcovsky J."/>
            <person name="McGuire P.E."/>
            <person name="Lux T."/>
            <person name="Spannagl M."/>
            <person name="Mayer K.F.X."/>
            <person name="Baldrich P."/>
            <person name="Meyers B.C."/>
            <person name="Huo N."/>
            <person name="Gu Y.Q."/>
            <person name="Zhou H."/>
            <person name="Devos K.M."/>
            <person name="Bennetzen J.L."/>
            <person name="Unver T."/>
            <person name="Budak H."/>
            <person name="Gulick P.J."/>
            <person name="Galiba G."/>
            <person name="Kalapos B."/>
            <person name="Nelson D.R."/>
            <person name="Li P."/>
            <person name="You F.M."/>
            <person name="Luo M.C."/>
            <person name="Dvorak J."/>
        </authorList>
    </citation>
    <scope>NUCLEOTIDE SEQUENCE [LARGE SCALE GENOMIC DNA]</scope>
    <source>
        <strain evidence="2">cv. AL8/78</strain>
    </source>
</reference>
<dbReference type="Gramene" id="AET7Gv20648800.1">
    <property type="protein sequence ID" value="AET7Gv20648800.1"/>
    <property type="gene ID" value="AET7Gv20648800"/>
</dbReference>
<name>A0A453RP32_AEGTS</name>
<proteinExistence type="predicted"/>
<reference evidence="3" key="1">
    <citation type="journal article" date="2014" name="Science">
        <title>Ancient hybridizations among the ancestral genomes of bread wheat.</title>
        <authorList>
            <consortium name="International Wheat Genome Sequencing Consortium,"/>
            <person name="Marcussen T."/>
            <person name="Sandve S.R."/>
            <person name="Heier L."/>
            <person name="Spannagl M."/>
            <person name="Pfeifer M."/>
            <person name="Jakobsen K.S."/>
            <person name="Wulff B.B."/>
            <person name="Steuernagel B."/>
            <person name="Mayer K.F."/>
            <person name="Olsen O.A."/>
        </authorList>
    </citation>
    <scope>NUCLEOTIDE SEQUENCE [LARGE SCALE GENOMIC DNA]</scope>
    <source>
        <strain evidence="3">cv. AL8/78</strain>
    </source>
</reference>
<dbReference type="Proteomes" id="UP000015105">
    <property type="component" value="Chromosome 7D"/>
</dbReference>
<feature type="transmembrane region" description="Helical" evidence="1">
    <location>
        <begin position="32"/>
        <end position="59"/>
    </location>
</feature>
<protein>
    <submittedName>
        <fullName evidence="2">Uncharacterized protein</fullName>
    </submittedName>
</protein>
<keyword evidence="3" id="KW-1185">Reference proteome</keyword>
<dbReference type="AlphaFoldDB" id="A0A453RP32"/>
<reference evidence="3" key="2">
    <citation type="journal article" date="2017" name="Nat. Plants">
        <title>The Aegilops tauschii genome reveals multiple impacts of transposons.</title>
        <authorList>
            <person name="Zhao G."/>
            <person name="Zou C."/>
            <person name="Li K."/>
            <person name="Wang K."/>
            <person name="Li T."/>
            <person name="Gao L."/>
            <person name="Zhang X."/>
            <person name="Wang H."/>
            <person name="Yang Z."/>
            <person name="Liu X."/>
            <person name="Jiang W."/>
            <person name="Mao L."/>
            <person name="Kong X."/>
            <person name="Jiao Y."/>
            <person name="Jia J."/>
        </authorList>
    </citation>
    <scope>NUCLEOTIDE SEQUENCE [LARGE SCALE GENOMIC DNA]</scope>
    <source>
        <strain evidence="3">cv. AL8/78</strain>
    </source>
</reference>
<reference evidence="2" key="4">
    <citation type="submission" date="2019-03" db="UniProtKB">
        <authorList>
            <consortium name="EnsemblPlants"/>
        </authorList>
    </citation>
    <scope>IDENTIFICATION</scope>
</reference>
<keyword evidence="1" id="KW-0812">Transmembrane</keyword>
<sequence length="174" mass="18961">MKNCSPRLAPAPTVRLASSEGMRRCVSGESHGIRLVFVFGGSTWIPSLFVCICVCMQVGSFRSTLLFISGSCCSGALVYMALARRLPECLLQQGLPGSSEGGVMTAARLRLASMIVVVIRWSTDLDVFFTSSTLCTTLNRSEIFSKKDLEVGDVHTVWLFAPFWGFLEPGRLSP</sequence>
<evidence type="ECO:0000313" key="2">
    <source>
        <dbReference type="EnsemblPlants" id="AET7Gv20648800.1"/>
    </source>
</evidence>
<organism evidence="2 3">
    <name type="scientific">Aegilops tauschii subsp. strangulata</name>
    <name type="common">Goatgrass</name>
    <dbReference type="NCBI Taxonomy" id="200361"/>
    <lineage>
        <taxon>Eukaryota</taxon>
        <taxon>Viridiplantae</taxon>
        <taxon>Streptophyta</taxon>
        <taxon>Embryophyta</taxon>
        <taxon>Tracheophyta</taxon>
        <taxon>Spermatophyta</taxon>
        <taxon>Magnoliopsida</taxon>
        <taxon>Liliopsida</taxon>
        <taxon>Poales</taxon>
        <taxon>Poaceae</taxon>
        <taxon>BOP clade</taxon>
        <taxon>Pooideae</taxon>
        <taxon>Triticodae</taxon>
        <taxon>Triticeae</taxon>
        <taxon>Triticinae</taxon>
        <taxon>Aegilops</taxon>
    </lineage>
</organism>
<dbReference type="EnsemblPlants" id="AET7Gv20648800.1">
    <property type="protein sequence ID" value="AET7Gv20648800.1"/>
    <property type="gene ID" value="AET7Gv20648800"/>
</dbReference>
<feature type="transmembrane region" description="Helical" evidence="1">
    <location>
        <begin position="65"/>
        <end position="82"/>
    </location>
</feature>